<organism evidence="2">
    <name type="scientific">Arabidopsis lyrata subsp. lyrata</name>
    <name type="common">Lyre-leaved rock-cress</name>
    <dbReference type="NCBI Taxonomy" id="81972"/>
    <lineage>
        <taxon>Eukaryota</taxon>
        <taxon>Viridiplantae</taxon>
        <taxon>Streptophyta</taxon>
        <taxon>Embryophyta</taxon>
        <taxon>Tracheophyta</taxon>
        <taxon>Spermatophyta</taxon>
        <taxon>Magnoliopsida</taxon>
        <taxon>eudicotyledons</taxon>
        <taxon>Gunneridae</taxon>
        <taxon>Pentapetalae</taxon>
        <taxon>rosids</taxon>
        <taxon>malvids</taxon>
        <taxon>Brassicales</taxon>
        <taxon>Brassicaceae</taxon>
        <taxon>Camelineae</taxon>
        <taxon>Arabidopsis</taxon>
    </lineage>
</organism>
<reference evidence="2" key="1">
    <citation type="journal article" date="2011" name="Nat. Genet.">
        <title>The Arabidopsis lyrata genome sequence and the basis of rapid genome size change.</title>
        <authorList>
            <person name="Hu T.T."/>
            <person name="Pattyn P."/>
            <person name="Bakker E.G."/>
            <person name="Cao J."/>
            <person name="Cheng J.-F."/>
            <person name="Clark R.M."/>
            <person name="Fahlgren N."/>
            <person name="Fawcett J.A."/>
            <person name="Grimwood J."/>
            <person name="Gundlach H."/>
            <person name="Haberer G."/>
            <person name="Hollister J.D."/>
            <person name="Ossowski S."/>
            <person name="Ottilar R.P."/>
            <person name="Salamov A.A."/>
            <person name="Schneeberger K."/>
            <person name="Spannagl M."/>
            <person name="Wang X."/>
            <person name="Yang L."/>
            <person name="Nasrallah M.E."/>
            <person name="Bergelson J."/>
            <person name="Carrington J.C."/>
            <person name="Gaut B.S."/>
            <person name="Schmutz J."/>
            <person name="Mayer K.F.X."/>
            <person name="Van de Peer Y."/>
            <person name="Grigoriev I.V."/>
            <person name="Nordborg M."/>
            <person name="Weigel D."/>
            <person name="Guo Y.-L."/>
        </authorList>
    </citation>
    <scope>NUCLEOTIDE SEQUENCE [LARGE SCALE GENOMIC DNA]</scope>
    <source>
        <strain evidence="2">cv. MN47</strain>
    </source>
</reference>
<dbReference type="Gramene" id="scaffold_104488.1">
    <property type="protein sequence ID" value="scaffold_104488.1"/>
    <property type="gene ID" value="scaffold_104488.1"/>
</dbReference>
<dbReference type="AlphaFoldDB" id="D7KD40"/>
<proteinExistence type="predicted"/>
<dbReference type="Proteomes" id="UP000008694">
    <property type="component" value="Unassembled WGS sequence"/>
</dbReference>
<accession>D7KD40</accession>
<evidence type="ECO:0000313" key="1">
    <source>
        <dbReference type="EMBL" id="EFH70383.1"/>
    </source>
</evidence>
<sequence>MSVVFVLLQQSLEITSCSSVSSSQTGFLGASVVFALLQRSLGITSCSSVSFFKVWNLVFSRIYPPQRLFCSWVELLSGTWRSSSVETLK</sequence>
<protein>
    <submittedName>
        <fullName evidence="1">Uncharacterized protein</fullName>
    </submittedName>
</protein>
<gene>
    <name evidence="1" type="ORF">ARALYDRAFT_891694</name>
</gene>
<keyword evidence="2" id="KW-1185">Reference proteome</keyword>
<dbReference type="EMBL" id="GL348713">
    <property type="protein sequence ID" value="EFH70383.1"/>
    <property type="molecule type" value="Genomic_DNA"/>
</dbReference>
<evidence type="ECO:0000313" key="2">
    <source>
        <dbReference type="Proteomes" id="UP000008694"/>
    </source>
</evidence>
<name>D7KD40_ARALL</name>
<dbReference type="HOGENOM" id="CLU_2457836_0_0_1"/>